<keyword evidence="2" id="KW-0963">Cytoplasm</keyword>
<evidence type="ECO:0000259" key="5">
    <source>
        <dbReference type="SMART" id="SM00562"/>
    </source>
</evidence>
<keyword evidence="6" id="KW-0418">Kinase</keyword>
<feature type="compositionally biased region" description="Polar residues" evidence="4">
    <location>
        <begin position="135"/>
        <end position="150"/>
    </location>
</feature>
<organism evidence="6 7">
    <name type="scientific">Holothuria leucospilota</name>
    <name type="common">Black long sea cucumber</name>
    <name type="synonym">Mertensiothuria leucospilota</name>
    <dbReference type="NCBI Taxonomy" id="206669"/>
    <lineage>
        <taxon>Eukaryota</taxon>
        <taxon>Metazoa</taxon>
        <taxon>Echinodermata</taxon>
        <taxon>Eleutherozoa</taxon>
        <taxon>Echinozoa</taxon>
        <taxon>Holothuroidea</taxon>
        <taxon>Aspidochirotacea</taxon>
        <taxon>Aspidochirotida</taxon>
        <taxon>Holothuriidae</taxon>
        <taxon>Holothuria</taxon>
    </lineage>
</organism>
<feature type="compositionally biased region" description="Low complexity" evidence="4">
    <location>
        <begin position="1"/>
        <end position="10"/>
    </location>
</feature>
<dbReference type="EMBL" id="JAIZAY010000010">
    <property type="protein sequence ID" value="KAJ8034916.1"/>
    <property type="molecule type" value="Genomic_DNA"/>
</dbReference>
<dbReference type="SUPFAM" id="SSF54919">
    <property type="entry name" value="Nucleoside diphosphate kinase, NDK"/>
    <property type="match status" value="4"/>
</dbReference>
<evidence type="ECO:0000256" key="3">
    <source>
        <dbReference type="PROSITE-ProRule" id="PRU00706"/>
    </source>
</evidence>
<comment type="subcellular location">
    <subcellularLocation>
        <location evidence="1">Cytoplasm</location>
    </subcellularLocation>
</comment>
<feature type="compositionally biased region" description="Acidic residues" evidence="4">
    <location>
        <begin position="11"/>
        <end position="20"/>
    </location>
</feature>
<keyword evidence="7" id="KW-1185">Reference proteome</keyword>
<reference evidence="6" key="1">
    <citation type="submission" date="2021-10" db="EMBL/GenBank/DDBJ databases">
        <title>Tropical sea cucumber genome reveals ecological adaptation and Cuvierian tubules defense mechanism.</title>
        <authorList>
            <person name="Chen T."/>
        </authorList>
    </citation>
    <scope>NUCLEOTIDE SEQUENCE</scope>
    <source>
        <strain evidence="6">Nanhai2018</strain>
        <tissue evidence="6">Muscle</tissue>
    </source>
</reference>
<name>A0A9Q1BXX0_HOLLE</name>
<dbReference type="PANTHER" id="PTHR43109:SF3">
    <property type="entry name" value="DYNEIN AXONEMAL ASSEMBLY FACTOR 8"/>
    <property type="match status" value="1"/>
</dbReference>
<keyword evidence="6" id="KW-0808">Transferase</keyword>
<evidence type="ECO:0000256" key="2">
    <source>
        <dbReference type="ARBA" id="ARBA00022490"/>
    </source>
</evidence>
<protein>
    <submittedName>
        <fullName evidence="6">Nucleoside diphosphate kinase 7</fullName>
    </submittedName>
</protein>
<dbReference type="Gene3D" id="3.30.70.141">
    <property type="entry name" value="Nucleoside diphosphate kinase-like domain"/>
    <property type="match status" value="4"/>
</dbReference>
<feature type="compositionally biased region" description="Basic and acidic residues" evidence="4">
    <location>
        <begin position="25"/>
        <end position="40"/>
    </location>
</feature>
<dbReference type="GO" id="GO:0005879">
    <property type="term" value="C:axonemal microtubule"/>
    <property type="evidence" value="ECO:0007669"/>
    <property type="project" value="TreeGrafter"/>
</dbReference>
<proteinExistence type="inferred from homology"/>
<dbReference type="PANTHER" id="PTHR43109">
    <property type="entry name" value="NUCLEOSIDE DIPHOSPHATE KINASE 7"/>
    <property type="match status" value="1"/>
</dbReference>
<evidence type="ECO:0000256" key="1">
    <source>
        <dbReference type="ARBA" id="ARBA00004496"/>
    </source>
</evidence>
<feature type="domain" description="Nucleoside diphosphate kinase-like" evidence="5">
    <location>
        <begin position="1006"/>
        <end position="1147"/>
    </location>
</feature>
<comment type="caution">
    <text evidence="3">Lacks conserved residue(s) required for the propagation of feature annotation.</text>
</comment>
<dbReference type="InterPro" id="IPR034907">
    <property type="entry name" value="NDK-like_dom"/>
</dbReference>
<evidence type="ECO:0000313" key="6">
    <source>
        <dbReference type="EMBL" id="KAJ8034916.1"/>
    </source>
</evidence>
<dbReference type="Proteomes" id="UP001152320">
    <property type="component" value="Chromosome 10"/>
</dbReference>
<sequence>MELFSESLSSSDEDSDDEDPLMAWHQERRKALARAQEVKVQESSADVCGSVSKKDRDKLPRPPRVIPLTDETTSKSQPGSSKLGERVPPTPPQSPAAATPPRKDSSASKELEKRQRAEIMKRLREEREAERQSRCRLQSQLNAMKPTTSSSKKHPAAQNTPIVFDMDSSYSVSPEPLPSFLRPEDEIVLLTVHLSKLGELATPRSSDGPLSNSGTYSVFLSLMLSLVPTSFDFISDKVIEKSSEGSYLDSIPFRVIGLQQVFQEGELLLNIAVVPKISETSQFYRTRSKKPKNEKRSCTPFQNILTKFFASNTLQSLCPWLEELSYFAISNKGDLISSPPGSRYESCLEDGTYLPPVPHVTTRPLSTFLSVNPDPMAASRVFCIPVSFFWQTIDTEEHLQPHIPKNVEQEIVNIQNTMSLIYKSLFMNTLSMMGVLHRIFQENLEVVGLRLLYINDSVFNNPSAIHPQGQLTSRDIIQGPVLALALRGSDARSVWLDAVGPSDPILAQRTDPKSIMANYGGNSRDELVIYCPRNPNRINYELSFWFGGRVPPGGVVDLKSLENSSSRSSESGKKKKGKKGVKKDSQLDESLDEFPVIRTHISTLVASTLGDIFLTIAPLVPPVCLGMILSVCHKRGFLICGVKRMRLNSKRAASLGISGAQVRIFSPVSCTTPTSPKNCEDELRSSIESGFPTTTCSPMPSTILLLRKENSLHHSSSLQETLMVTLSVKGILAAIKEKCGAQLTSILCFHVTPYSDNLLTTLGGDFNKVPSYERFSSSSVPPSFYSNPELEQIVVTAFTGAETLRNVGDSLGILLGMSLNKEDHFTSMRERGLELLGLKFIPSLNMAQAKELTPFEVGTSNWQESIQFFSSQPSLICIMRGVDAFQRVHVTLKTPITPRSRRQLPQDALRVVMSLSPEIAYRQAAHFFRDHELFADPTMRENLKFLPPLRSPSLEELSTARFSWAEDPPLSPGGKKKVKGGTQKNSKGTLIVEESIFKTMLTGPRLLTTLLLIKPFAVNKYLSKILKRVLQEDFTIVAIKLLLLSPDQASVLVPSETRSDRIISSMHLEHLMSGPCLALCLLRENAVKKLLDLLGPANPREAKQKNQFLWRGLYGADPVNNALHGSESYANAVKEIKLLFPDGLSCTETPDLKADRVSSVKLYFINHVLAFMLLTYLTKCCSLSGVSASPSEISLHSHSALCQTNCLLLTPILQLLDVGNHRKGYVDVIDSLLSHGFEIVAMRMFWLTRNQADDFLTLHDSPSPDVSKMLCHGPCIAIAVQRDNAVNCFETSLGR</sequence>
<comment type="caution">
    <text evidence="6">The sequence shown here is derived from an EMBL/GenBank/DDBJ whole genome shotgun (WGS) entry which is preliminary data.</text>
</comment>
<evidence type="ECO:0000313" key="7">
    <source>
        <dbReference type="Proteomes" id="UP001152320"/>
    </source>
</evidence>
<dbReference type="OrthoDB" id="2162449at2759"/>
<dbReference type="Pfam" id="PF00334">
    <property type="entry name" value="NDK"/>
    <property type="match status" value="2"/>
</dbReference>
<feature type="compositionally biased region" description="Polar residues" evidence="4">
    <location>
        <begin position="70"/>
        <end position="80"/>
    </location>
</feature>
<dbReference type="PROSITE" id="PS51374">
    <property type="entry name" value="NDPK_LIKE"/>
    <property type="match status" value="3"/>
</dbReference>
<dbReference type="GO" id="GO:0016301">
    <property type="term" value="F:kinase activity"/>
    <property type="evidence" value="ECO:0007669"/>
    <property type="project" value="UniProtKB-KW"/>
</dbReference>
<feature type="region of interest" description="Disordered" evidence="4">
    <location>
        <begin position="1"/>
        <end position="156"/>
    </location>
</feature>
<gene>
    <name evidence="6" type="ORF">HOLleu_21943</name>
</gene>
<feature type="region of interest" description="Disordered" evidence="4">
    <location>
        <begin position="558"/>
        <end position="586"/>
    </location>
</feature>
<dbReference type="InterPro" id="IPR036850">
    <property type="entry name" value="NDK-like_dom_sf"/>
</dbReference>
<accession>A0A9Q1BXX0</accession>
<comment type="similarity">
    <text evidence="3">Belongs to the NDK family.</text>
</comment>
<evidence type="ECO:0000256" key="4">
    <source>
        <dbReference type="SAM" id="MobiDB-lite"/>
    </source>
</evidence>
<feature type="compositionally biased region" description="Basic and acidic residues" evidence="4">
    <location>
        <begin position="101"/>
        <end position="133"/>
    </location>
</feature>
<dbReference type="SMART" id="SM00562">
    <property type="entry name" value="NDK"/>
    <property type="match status" value="1"/>
</dbReference>